<evidence type="ECO:0000256" key="8">
    <source>
        <dbReference type="ARBA" id="ARBA00039421"/>
    </source>
</evidence>
<dbReference type="InterPro" id="IPR044890">
    <property type="entry name" value="TMEM14_sf"/>
</dbReference>
<dbReference type="GO" id="GO:0031966">
    <property type="term" value="C:mitochondrial membrane"/>
    <property type="evidence" value="ECO:0007669"/>
    <property type="project" value="TreeGrafter"/>
</dbReference>
<proteinExistence type="inferred from homology"/>
<dbReference type="PANTHER" id="PTHR12668:SF4">
    <property type="entry name" value="TRANSMEMBRANE PROTEIN 14C-RELATED"/>
    <property type="match status" value="1"/>
</dbReference>
<evidence type="ECO:0000256" key="4">
    <source>
        <dbReference type="ARBA" id="ARBA00022989"/>
    </source>
</evidence>
<keyword evidence="11" id="KW-1185">Reference proteome</keyword>
<evidence type="ECO:0000313" key="11">
    <source>
        <dbReference type="Proteomes" id="UP000694680"/>
    </source>
</evidence>
<reference evidence="10" key="1">
    <citation type="submission" date="2020-06" db="EMBL/GenBank/DDBJ databases">
        <authorList>
            <consortium name="Wellcome Sanger Institute Data Sharing"/>
        </authorList>
    </citation>
    <scope>NUCLEOTIDE SEQUENCE [LARGE SCALE GENOMIC DNA]</scope>
</reference>
<dbReference type="OrthoDB" id="5620at2759"/>
<keyword evidence="4 9" id="KW-1133">Transmembrane helix</keyword>
<comment type="subcellular location">
    <subcellularLocation>
        <location evidence="1">Membrane</location>
        <topology evidence="1">Multi-pass membrane protein</topology>
    </subcellularLocation>
</comment>
<evidence type="ECO:0000256" key="6">
    <source>
        <dbReference type="ARBA" id="ARBA00023136"/>
    </source>
</evidence>
<sequence>MALDWMGLGYAALVLSGGVMGFIKAGSVPSLVAGLLFGILAAIGAHHRSQNPKNTLLLLGASATLTVIMGLRFLSTWKFMPAGLMTLASGLMLGKIITDKIGHYTT</sequence>
<evidence type="ECO:0000256" key="2">
    <source>
        <dbReference type="ARBA" id="ARBA00007590"/>
    </source>
</evidence>
<organism evidence="10 11">
    <name type="scientific">Gouania willdenowi</name>
    <name type="common">Blunt-snouted clingfish</name>
    <name type="synonym">Lepadogaster willdenowi</name>
    <dbReference type="NCBI Taxonomy" id="441366"/>
    <lineage>
        <taxon>Eukaryota</taxon>
        <taxon>Metazoa</taxon>
        <taxon>Chordata</taxon>
        <taxon>Craniata</taxon>
        <taxon>Vertebrata</taxon>
        <taxon>Euteleostomi</taxon>
        <taxon>Actinopterygii</taxon>
        <taxon>Neopterygii</taxon>
        <taxon>Teleostei</taxon>
        <taxon>Neoteleostei</taxon>
        <taxon>Acanthomorphata</taxon>
        <taxon>Ovalentaria</taxon>
        <taxon>Blenniimorphae</taxon>
        <taxon>Blenniiformes</taxon>
        <taxon>Gobiesocoidei</taxon>
        <taxon>Gobiesocidae</taxon>
        <taxon>Gobiesocinae</taxon>
        <taxon>Gouania</taxon>
    </lineage>
</organism>
<evidence type="ECO:0000256" key="3">
    <source>
        <dbReference type="ARBA" id="ARBA00022692"/>
    </source>
</evidence>
<evidence type="ECO:0000256" key="5">
    <source>
        <dbReference type="ARBA" id="ARBA00023133"/>
    </source>
</evidence>
<feature type="transmembrane region" description="Helical" evidence="9">
    <location>
        <begin position="20"/>
        <end position="43"/>
    </location>
</feature>
<keyword evidence="3 9" id="KW-0812">Transmembrane</keyword>
<evidence type="ECO:0000313" key="10">
    <source>
        <dbReference type="Ensembl" id="ENSGWIP00000034564.1"/>
    </source>
</evidence>
<dbReference type="AlphaFoldDB" id="A0A8C5GSH8"/>
<keyword evidence="6 9" id="KW-0472">Membrane</keyword>
<evidence type="ECO:0000256" key="9">
    <source>
        <dbReference type="SAM" id="Phobius"/>
    </source>
</evidence>
<comment type="function">
    <text evidence="7">Required for normal heme biosynthesis.</text>
</comment>
<gene>
    <name evidence="10" type="primary">LOC114479247</name>
</gene>
<dbReference type="Pfam" id="PF03647">
    <property type="entry name" value="Tmemb_14"/>
    <property type="match status" value="1"/>
</dbReference>
<dbReference type="Proteomes" id="UP000694680">
    <property type="component" value="Chromosome 17"/>
</dbReference>
<accession>A0A8C5GSH8</accession>
<evidence type="ECO:0000256" key="7">
    <source>
        <dbReference type="ARBA" id="ARBA00037428"/>
    </source>
</evidence>
<dbReference type="PANTHER" id="PTHR12668">
    <property type="entry name" value="TRANSMEMBRANE PROTEIN 14, 15"/>
    <property type="match status" value="1"/>
</dbReference>
<reference evidence="10" key="3">
    <citation type="submission" date="2025-09" db="UniProtKB">
        <authorList>
            <consortium name="Ensembl"/>
        </authorList>
    </citation>
    <scope>IDENTIFICATION</scope>
</reference>
<dbReference type="RefSeq" id="XP_028328625.1">
    <property type="nucleotide sequence ID" value="XM_028472824.1"/>
</dbReference>
<keyword evidence="5" id="KW-0350">Heme biosynthesis</keyword>
<name>A0A8C5GSH8_GOUWI</name>
<reference evidence="10" key="2">
    <citation type="submission" date="2025-08" db="UniProtKB">
        <authorList>
            <consortium name="Ensembl"/>
        </authorList>
    </citation>
    <scope>IDENTIFICATION</scope>
</reference>
<dbReference type="InterPro" id="IPR005349">
    <property type="entry name" value="TMEM14"/>
</dbReference>
<comment type="similarity">
    <text evidence="2">Belongs to the TMEM14 family.</text>
</comment>
<dbReference type="GO" id="GO:0006783">
    <property type="term" value="P:heme biosynthetic process"/>
    <property type="evidence" value="ECO:0007669"/>
    <property type="project" value="UniProtKB-KW"/>
</dbReference>
<dbReference type="GO" id="GO:0070453">
    <property type="term" value="P:regulation of heme biosynthetic process"/>
    <property type="evidence" value="ECO:0007669"/>
    <property type="project" value="TreeGrafter"/>
</dbReference>
<evidence type="ECO:0000256" key="1">
    <source>
        <dbReference type="ARBA" id="ARBA00004141"/>
    </source>
</evidence>
<protein>
    <recommendedName>
        <fullName evidence="8">Transmembrane protein 14C</fullName>
    </recommendedName>
</protein>
<dbReference type="Ensembl" id="ENSGWIT00000037680.1">
    <property type="protein sequence ID" value="ENSGWIP00000034564.1"/>
    <property type="gene ID" value="ENSGWIG00000017890.1"/>
</dbReference>
<dbReference type="RefSeq" id="XP_028328624.1">
    <property type="nucleotide sequence ID" value="XM_028472823.1"/>
</dbReference>
<dbReference type="Gene3D" id="1.10.10.1740">
    <property type="entry name" value="Transmembrane protein 14-like"/>
    <property type="match status" value="1"/>
</dbReference>
<dbReference type="GeneID" id="114479247"/>
<feature type="transmembrane region" description="Helical" evidence="9">
    <location>
        <begin position="55"/>
        <end position="73"/>
    </location>
</feature>